<dbReference type="EMBL" id="JAKOGI010000026">
    <property type="protein sequence ID" value="KAJ8448959.1"/>
    <property type="molecule type" value="Genomic_DNA"/>
</dbReference>
<proteinExistence type="predicted"/>
<evidence type="ECO:0000313" key="2">
    <source>
        <dbReference type="EMBL" id="KAJ8448959.1"/>
    </source>
</evidence>
<comment type="caution">
    <text evidence="2">The sequence shown here is derived from an EMBL/GenBank/DDBJ whole genome shotgun (WGS) entry which is preliminary data.</text>
</comment>
<gene>
    <name evidence="2" type="ORF">Cgig2_030815</name>
</gene>
<keyword evidence="3" id="KW-1185">Reference proteome</keyword>
<reference evidence="2" key="1">
    <citation type="submission" date="2022-04" db="EMBL/GenBank/DDBJ databases">
        <title>Carnegiea gigantea Genome sequencing and assembly v2.</title>
        <authorList>
            <person name="Copetti D."/>
            <person name="Sanderson M.J."/>
            <person name="Burquez A."/>
            <person name="Wojciechowski M.F."/>
        </authorList>
    </citation>
    <scope>NUCLEOTIDE SEQUENCE</scope>
    <source>
        <strain evidence="2">SGP5-SGP5p</strain>
        <tissue evidence="2">Aerial part</tissue>
    </source>
</reference>
<accession>A0A9Q1KU43</accession>
<feature type="region of interest" description="Disordered" evidence="1">
    <location>
        <begin position="41"/>
        <end position="68"/>
    </location>
</feature>
<dbReference type="AlphaFoldDB" id="A0A9Q1KU43"/>
<organism evidence="2 3">
    <name type="scientific">Carnegiea gigantea</name>
    <dbReference type="NCBI Taxonomy" id="171969"/>
    <lineage>
        <taxon>Eukaryota</taxon>
        <taxon>Viridiplantae</taxon>
        <taxon>Streptophyta</taxon>
        <taxon>Embryophyta</taxon>
        <taxon>Tracheophyta</taxon>
        <taxon>Spermatophyta</taxon>
        <taxon>Magnoliopsida</taxon>
        <taxon>eudicotyledons</taxon>
        <taxon>Gunneridae</taxon>
        <taxon>Pentapetalae</taxon>
        <taxon>Caryophyllales</taxon>
        <taxon>Cactineae</taxon>
        <taxon>Cactaceae</taxon>
        <taxon>Cactoideae</taxon>
        <taxon>Echinocereeae</taxon>
        <taxon>Carnegiea</taxon>
    </lineage>
</organism>
<dbReference type="Proteomes" id="UP001153076">
    <property type="component" value="Unassembled WGS sequence"/>
</dbReference>
<feature type="region of interest" description="Disordered" evidence="1">
    <location>
        <begin position="1"/>
        <end position="24"/>
    </location>
</feature>
<evidence type="ECO:0000256" key="1">
    <source>
        <dbReference type="SAM" id="MobiDB-lite"/>
    </source>
</evidence>
<protein>
    <submittedName>
        <fullName evidence="2">Uncharacterized protein</fullName>
    </submittedName>
</protein>
<name>A0A9Q1KU43_9CARY</name>
<sequence>MNSSRPHHTLGQPTPSGPSWPPVSSHRKCWRCQVELGRLASPSKPYRPPTWASAPLAGKPAIHPTRGRTIGELGRHSIDLPGRIRWESGPSSGSDLGWPLEWDGSYSNSSTTMVGDIPMLAVRTGSRLAMDTSHRYDTGLPEEYESRDKELLELSLRKFGLARRTSRNRIAASGLRGCLKSNSKLFF</sequence>
<evidence type="ECO:0000313" key="3">
    <source>
        <dbReference type="Proteomes" id="UP001153076"/>
    </source>
</evidence>